<name>A0ABV6ASN7_9DEIO</name>
<gene>
    <name evidence="3" type="ORF">ACFFLM_00705</name>
</gene>
<comment type="caution">
    <text evidence="3">The sequence shown here is derived from an EMBL/GenBank/DDBJ whole genome shotgun (WGS) entry which is preliminary data.</text>
</comment>
<evidence type="ECO:0000313" key="4">
    <source>
        <dbReference type="Proteomes" id="UP001589733"/>
    </source>
</evidence>
<dbReference type="Gene3D" id="6.10.140.190">
    <property type="match status" value="1"/>
</dbReference>
<dbReference type="EMBL" id="JBHLYR010000005">
    <property type="protein sequence ID" value="MFB9990509.1"/>
    <property type="molecule type" value="Genomic_DNA"/>
</dbReference>
<feature type="domain" description="Transcription regulator PadR N-terminal" evidence="1">
    <location>
        <begin position="7"/>
        <end position="80"/>
    </location>
</feature>
<dbReference type="Pfam" id="PF10400">
    <property type="entry name" value="Vir_act_alpha_C"/>
    <property type="match status" value="1"/>
</dbReference>
<dbReference type="InterPro" id="IPR036390">
    <property type="entry name" value="WH_DNA-bd_sf"/>
</dbReference>
<proteinExistence type="predicted"/>
<feature type="domain" description="Transcription regulator PadR C-terminal" evidence="2">
    <location>
        <begin position="93"/>
        <end position="177"/>
    </location>
</feature>
<dbReference type="Gene3D" id="1.10.10.10">
    <property type="entry name" value="Winged helix-like DNA-binding domain superfamily/Winged helix DNA-binding domain"/>
    <property type="match status" value="1"/>
</dbReference>
<dbReference type="InterPro" id="IPR005149">
    <property type="entry name" value="Tscrpt_reg_PadR_N"/>
</dbReference>
<dbReference type="PANTHER" id="PTHR43252">
    <property type="entry name" value="TRANSCRIPTIONAL REGULATOR YQJI"/>
    <property type="match status" value="1"/>
</dbReference>
<organism evidence="3 4">
    <name type="scientific">Deinococcus oregonensis</name>
    <dbReference type="NCBI Taxonomy" id="1805970"/>
    <lineage>
        <taxon>Bacteria</taxon>
        <taxon>Thermotogati</taxon>
        <taxon>Deinococcota</taxon>
        <taxon>Deinococci</taxon>
        <taxon>Deinococcales</taxon>
        <taxon>Deinococcaceae</taxon>
        <taxon>Deinococcus</taxon>
    </lineage>
</organism>
<dbReference type="Proteomes" id="UP001589733">
    <property type="component" value="Unassembled WGS sequence"/>
</dbReference>
<evidence type="ECO:0000313" key="3">
    <source>
        <dbReference type="EMBL" id="MFB9990509.1"/>
    </source>
</evidence>
<evidence type="ECO:0000259" key="2">
    <source>
        <dbReference type="Pfam" id="PF10400"/>
    </source>
</evidence>
<sequence>MSLKHAILGFLSVAPMTGYTLRKNMDASVVHFWPADQTQIYRTLSKLVDDGLVDVQVIHQDGKPDQREHHILPEGLAELETWLTSPPAYVPAREAFLVRVFFSGRLPPEQIHRLLEERAAEAHKLLEVLRRVEQEMRTRLTGQQISLAQRLRLATLANGIIHAQAEVDWIADTHRHLRDQ</sequence>
<dbReference type="SUPFAM" id="SSF46785">
    <property type="entry name" value="Winged helix' DNA-binding domain"/>
    <property type="match status" value="1"/>
</dbReference>
<accession>A0ABV6ASN7</accession>
<reference evidence="3 4" key="1">
    <citation type="submission" date="2024-09" db="EMBL/GenBank/DDBJ databases">
        <authorList>
            <person name="Sun Q."/>
            <person name="Mori K."/>
        </authorList>
    </citation>
    <scope>NUCLEOTIDE SEQUENCE [LARGE SCALE GENOMIC DNA]</scope>
    <source>
        <strain evidence="3 4">JCM 13503</strain>
    </source>
</reference>
<dbReference type="Pfam" id="PF03551">
    <property type="entry name" value="PadR"/>
    <property type="match status" value="1"/>
</dbReference>
<dbReference type="RefSeq" id="WP_380004496.1">
    <property type="nucleotide sequence ID" value="NZ_JBHLYR010000005.1"/>
</dbReference>
<evidence type="ECO:0000259" key="1">
    <source>
        <dbReference type="Pfam" id="PF03551"/>
    </source>
</evidence>
<dbReference type="InterPro" id="IPR018309">
    <property type="entry name" value="Tscrpt_reg_PadR_C"/>
</dbReference>
<dbReference type="InterPro" id="IPR036388">
    <property type="entry name" value="WH-like_DNA-bd_sf"/>
</dbReference>
<dbReference type="PANTHER" id="PTHR43252:SF6">
    <property type="entry name" value="NEGATIVE TRANSCRIPTION REGULATOR PADR"/>
    <property type="match status" value="1"/>
</dbReference>
<protein>
    <submittedName>
        <fullName evidence="3">PadR family transcriptional regulator</fullName>
    </submittedName>
</protein>
<keyword evidence="4" id="KW-1185">Reference proteome</keyword>